<name>A0A5D2CWL6_GOSDA</name>
<dbReference type="AlphaFoldDB" id="A0A5D2CWL6"/>
<proteinExistence type="predicted"/>
<keyword evidence="2" id="KW-1185">Reference proteome</keyword>
<dbReference type="EMBL" id="CM017704">
    <property type="protein sequence ID" value="TYG73118.1"/>
    <property type="molecule type" value="Genomic_DNA"/>
</dbReference>
<dbReference type="Proteomes" id="UP000323506">
    <property type="component" value="Chromosome D04"/>
</dbReference>
<evidence type="ECO:0000313" key="2">
    <source>
        <dbReference type="Proteomes" id="UP000323506"/>
    </source>
</evidence>
<organism evidence="1 2">
    <name type="scientific">Gossypium darwinii</name>
    <name type="common">Darwin's cotton</name>
    <name type="synonym">Gossypium barbadense var. darwinii</name>
    <dbReference type="NCBI Taxonomy" id="34276"/>
    <lineage>
        <taxon>Eukaryota</taxon>
        <taxon>Viridiplantae</taxon>
        <taxon>Streptophyta</taxon>
        <taxon>Embryophyta</taxon>
        <taxon>Tracheophyta</taxon>
        <taxon>Spermatophyta</taxon>
        <taxon>Magnoliopsida</taxon>
        <taxon>eudicotyledons</taxon>
        <taxon>Gunneridae</taxon>
        <taxon>Pentapetalae</taxon>
        <taxon>rosids</taxon>
        <taxon>malvids</taxon>
        <taxon>Malvales</taxon>
        <taxon>Malvaceae</taxon>
        <taxon>Malvoideae</taxon>
        <taxon>Gossypium</taxon>
    </lineage>
</organism>
<gene>
    <name evidence="1" type="ORF">ES288_D04G074800v1</name>
</gene>
<protein>
    <submittedName>
        <fullName evidence="1">Uncharacterized protein</fullName>
    </submittedName>
</protein>
<accession>A0A5D2CWL6</accession>
<reference evidence="1 2" key="1">
    <citation type="submission" date="2019-06" db="EMBL/GenBank/DDBJ databases">
        <title>WGS assembly of Gossypium darwinii.</title>
        <authorList>
            <person name="Chen Z.J."/>
            <person name="Sreedasyam A."/>
            <person name="Ando A."/>
            <person name="Song Q."/>
            <person name="De L."/>
            <person name="Hulse-Kemp A."/>
            <person name="Ding M."/>
            <person name="Ye W."/>
            <person name="Kirkbride R."/>
            <person name="Jenkins J."/>
            <person name="Plott C."/>
            <person name="Lovell J."/>
            <person name="Lin Y.-M."/>
            <person name="Vaughn R."/>
            <person name="Liu B."/>
            <person name="Li W."/>
            <person name="Simpson S."/>
            <person name="Scheffler B."/>
            <person name="Saski C."/>
            <person name="Grover C."/>
            <person name="Hu G."/>
            <person name="Conover J."/>
            <person name="Carlson J."/>
            <person name="Shu S."/>
            <person name="Boston L."/>
            <person name="Williams M."/>
            <person name="Peterson D."/>
            <person name="Mcgee K."/>
            <person name="Jones D."/>
            <person name="Wendel J."/>
            <person name="Stelly D."/>
            <person name="Grimwood J."/>
            <person name="Schmutz J."/>
        </authorList>
    </citation>
    <scope>NUCLEOTIDE SEQUENCE [LARGE SCALE GENOMIC DNA]</scope>
    <source>
        <strain evidence="1">1808015.09</strain>
    </source>
</reference>
<sequence>MFLALFSSTECAPNTGGDTGLAVEAFLLVLPSSFAFRDWFFFSCGFGGVVFLS</sequence>
<evidence type="ECO:0000313" key="1">
    <source>
        <dbReference type="EMBL" id="TYG73118.1"/>
    </source>
</evidence>